<dbReference type="GO" id="GO:0016491">
    <property type="term" value="F:oxidoreductase activity"/>
    <property type="evidence" value="ECO:0007669"/>
    <property type="project" value="UniProtKB-KW"/>
</dbReference>
<gene>
    <name evidence="4" type="ORF">OSB_27000</name>
</gene>
<keyword evidence="2" id="KW-0560">Oxidoreductase</keyword>
<evidence type="ECO:0000256" key="1">
    <source>
        <dbReference type="ARBA" id="ARBA00007637"/>
    </source>
</evidence>
<name>A0A0K0Y8E3_9RHOB</name>
<keyword evidence="5" id="KW-1185">Reference proteome</keyword>
<dbReference type="OrthoDB" id="8770295at2"/>
<evidence type="ECO:0000313" key="5">
    <source>
        <dbReference type="Proteomes" id="UP000067444"/>
    </source>
</evidence>
<comment type="similarity">
    <text evidence="1">Belongs to the NAD(P)-dependent epimerase/dehydratase family.</text>
</comment>
<keyword evidence="3" id="KW-0520">NAD</keyword>
<protein>
    <submittedName>
        <fullName evidence="4">NAD dependent epimerase/dehydratase family protein</fullName>
    </submittedName>
</protein>
<dbReference type="Proteomes" id="UP000067444">
    <property type="component" value="Chromosome"/>
</dbReference>
<accession>A0A0K0Y8E3</accession>
<dbReference type="Gene3D" id="3.40.50.720">
    <property type="entry name" value="NAD(P)-binding Rossmann-like Domain"/>
    <property type="match status" value="1"/>
</dbReference>
<dbReference type="PANTHER" id="PTHR43103">
    <property type="entry name" value="NUCLEOSIDE-DIPHOSPHATE-SUGAR EPIMERASE"/>
    <property type="match status" value="1"/>
</dbReference>
<evidence type="ECO:0000256" key="2">
    <source>
        <dbReference type="ARBA" id="ARBA00023002"/>
    </source>
</evidence>
<evidence type="ECO:0000256" key="3">
    <source>
        <dbReference type="ARBA" id="ARBA00023027"/>
    </source>
</evidence>
<organism evidence="4 5">
    <name type="scientific">Octadecabacter temperatus</name>
    <dbReference type="NCBI Taxonomy" id="1458307"/>
    <lineage>
        <taxon>Bacteria</taxon>
        <taxon>Pseudomonadati</taxon>
        <taxon>Pseudomonadota</taxon>
        <taxon>Alphaproteobacteria</taxon>
        <taxon>Rhodobacterales</taxon>
        <taxon>Roseobacteraceae</taxon>
        <taxon>Octadecabacter</taxon>
    </lineage>
</organism>
<sequence>MGKLHKKIVLTGACGSLGMEIRVTLAALADELVSVDIADAPETLLENETFVKADCAIFEEVLPLMEGANMAVHFASIPDERPFETLLGPNFLSSYNVWEAGHRHGVQRVIYASSVHAVGMHENAAGIDTDADHAPDTFYGLAKCFAEDLGKLYWAKRGMESVHLRIFSCTKVPQNLRALRTWLSFDDLRHLVERSVTATTTGFSVVYGISNNDRAPVSNAKAAFLGYRPKDNAENWAESLFAGAPPADPSDRAQLCLGGPFATIPLGESGVAAIQAMSDPVPEPEVEVEATVEVEAPNPDDAKKLPSFLTKKGMNP</sequence>
<evidence type="ECO:0000313" key="4">
    <source>
        <dbReference type="EMBL" id="AKS47224.1"/>
    </source>
</evidence>
<dbReference type="KEGG" id="otm:OSB_27000"/>
<dbReference type="PATRIC" id="fig|1458307.3.peg.2733"/>
<reference evidence="4 5" key="1">
    <citation type="journal article" date="2015" name="Genome Announc.">
        <title>Closed Genome Sequence of Octadecabacter temperatus SB1, the First Mesophilic Species of the Genus Octadecabacter.</title>
        <authorList>
            <person name="Voget S."/>
            <person name="Billerbeck S."/>
            <person name="Simon M."/>
            <person name="Daniel R."/>
        </authorList>
    </citation>
    <scope>NUCLEOTIDE SEQUENCE [LARGE SCALE GENOMIC DNA]</scope>
    <source>
        <strain evidence="4 5">SB1</strain>
    </source>
</reference>
<dbReference type="InterPro" id="IPR036291">
    <property type="entry name" value="NAD(P)-bd_dom_sf"/>
</dbReference>
<dbReference type="Pfam" id="PF01370">
    <property type="entry name" value="Epimerase"/>
    <property type="match status" value="1"/>
</dbReference>
<dbReference type="AlphaFoldDB" id="A0A0K0Y8E3"/>
<dbReference type="InterPro" id="IPR001509">
    <property type="entry name" value="Epimerase_deHydtase"/>
</dbReference>
<proteinExistence type="inferred from homology"/>
<dbReference type="STRING" id="1458307.OSB_27000"/>
<dbReference type="SUPFAM" id="SSF51735">
    <property type="entry name" value="NAD(P)-binding Rossmann-fold domains"/>
    <property type="match status" value="1"/>
</dbReference>
<dbReference type="RefSeq" id="WP_049835450.1">
    <property type="nucleotide sequence ID" value="NZ_CP012160.1"/>
</dbReference>
<dbReference type="EMBL" id="CP012160">
    <property type="protein sequence ID" value="AKS47224.1"/>
    <property type="molecule type" value="Genomic_DNA"/>
</dbReference>
<dbReference type="PANTHER" id="PTHR43103:SF5">
    <property type="entry name" value="4-EPIMERASE, PUTATIVE (AFU_ORTHOLOGUE AFUA_7G00360)-RELATED"/>
    <property type="match status" value="1"/>
</dbReference>